<proteinExistence type="predicted"/>
<sequence>MGYLITIGIIVGIAVFIILFLQINPVFGRQPSQKEMINYTPSDHFVAGKFNNVSHTRAGVSGNEMGSMLKDVLKGHPQHKPSVPLPMETPRFAVASSSSLQVTWFGHSALMLNIEGKMLLLDPMFGPAPSPLPAFGSKRYSGGLPFELKNIPDIDAVLLSHDHYDHLDYGTIRVIKDKVKRFIVPLGVKGHLVRWGVEPSRIEEHDWWDEFAYAGLQLACTPAQHFSGRSLTDRNATLWCSWVIKGERSSVFFSGDSGYAPHFQEIGAAYGPFDLSLVECGQYDERWADIHMMPEQSVQAHLDVRAKLMMPIHWAGFTLAFHAWTDPVDRAVKAAHEHGVAIMTPKIGETVSVGEGKSVPQAAWWKDV</sequence>
<organism evidence="6 7">
    <name type="scientific">Paenibacillus aestuarii</name>
    <dbReference type="NCBI Taxonomy" id="516965"/>
    <lineage>
        <taxon>Bacteria</taxon>
        <taxon>Bacillati</taxon>
        <taxon>Bacillota</taxon>
        <taxon>Bacilli</taxon>
        <taxon>Bacillales</taxon>
        <taxon>Paenibacillaceae</taxon>
        <taxon>Paenibacillus</taxon>
    </lineage>
</organism>
<dbReference type="PANTHER" id="PTHR15032:SF4">
    <property type="entry name" value="N-ACYL-PHOSPHATIDYLETHANOLAMINE-HYDROLYZING PHOSPHOLIPASE D"/>
    <property type="match status" value="1"/>
</dbReference>
<comment type="catalytic activity">
    <reaction evidence="3">
        <text>3',5'-cyclic UMP + H2O = UMP + H(+)</text>
        <dbReference type="Rhea" id="RHEA:70575"/>
        <dbReference type="ChEBI" id="CHEBI:15377"/>
        <dbReference type="ChEBI" id="CHEBI:15378"/>
        <dbReference type="ChEBI" id="CHEBI:57865"/>
        <dbReference type="ChEBI" id="CHEBI:184387"/>
    </reaction>
    <physiologicalReaction direction="left-to-right" evidence="3">
        <dbReference type="Rhea" id="RHEA:70576"/>
    </physiologicalReaction>
</comment>
<dbReference type="EMBL" id="JBHSMJ010000009">
    <property type="protein sequence ID" value="MFC5447981.1"/>
    <property type="molecule type" value="Genomic_DNA"/>
</dbReference>
<dbReference type="Proteomes" id="UP001596044">
    <property type="component" value="Unassembled WGS sequence"/>
</dbReference>
<feature type="transmembrane region" description="Helical" evidence="4">
    <location>
        <begin position="6"/>
        <end position="27"/>
    </location>
</feature>
<dbReference type="RefSeq" id="WP_270885793.1">
    <property type="nucleotide sequence ID" value="NZ_JAQFVF010000092.1"/>
</dbReference>
<evidence type="ECO:0000256" key="1">
    <source>
        <dbReference type="ARBA" id="ARBA00034221"/>
    </source>
</evidence>
<dbReference type="InterPro" id="IPR036866">
    <property type="entry name" value="RibonucZ/Hydroxyglut_hydro"/>
</dbReference>
<keyword evidence="4" id="KW-0812">Transmembrane</keyword>
<evidence type="ECO:0000256" key="2">
    <source>
        <dbReference type="ARBA" id="ARBA00034301"/>
    </source>
</evidence>
<evidence type="ECO:0000259" key="5">
    <source>
        <dbReference type="Pfam" id="PF12706"/>
    </source>
</evidence>
<dbReference type="SUPFAM" id="SSF56281">
    <property type="entry name" value="Metallo-hydrolase/oxidoreductase"/>
    <property type="match status" value="1"/>
</dbReference>
<gene>
    <name evidence="6" type="ORF">ACFPOG_06900</name>
</gene>
<comment type="caution">
    <text evidence="6">The sequence shown here is derived from an EMBL/GenBank/DDBJ whole genome shotgun (WGS) entry which is preliminary data.</text>
</comment>
<reference evidence="7" key="1">
    <citation type="journal article" date="2019" name="Int. J. Syst. Evol. Microbiol.">
        <title>The Global Catalogue of Microorganisms (GCM) 10K type strain sequencing project: providing services to taxonomists for standard genome sequencing and annotation.</title>
        <authorList>
            <consortium name="The Broad Institute Genomics Platform"/>
            <consortium name="The Broad Institute Genome Sequencing Center for Infectious Disease"/>
            <person name="Wu L."/>
            <person name="Ma J."/>
        </authorList>
    </citation>
    <scope>NUCLEOTIDE SEQUENCE [LARGE SCALE GENOMIC DNA]</scope>
    <source>
        <strain evidence="7">KACC 11904</strain>
    </source>
</reference>
<keyword evidence="4" id="KW-1133">Transmembrane helix</keyword>
<feature type="domain" description="Metallo-beta-lactamase" evidence="5">
    <location>
        <begin position="119"/>
        <end position="314"/>
    </location>
</feature>
<dbReference type="PIRSF" id="PIRSF038896">
    <property type="entry name" value="NAPE-PLD"/>
    <property type="match status" value="1"/>
</dbReference>
<protein>
    <submittedName>
        <fullName evidence="6">MBL fold metallo-hydrolase</fullName>
    </submittedName>
</protein>
<evidence type="ECO:0000256" key="4">
    <source>
        <dbReference type="SAM" id="Phobius"/>
    </source>
</evidence>
<keyword evidence="7" id="KW-1185">Reference proteome</keyword>
<evidence type="ECO:0000313" key="6">
    <source>
        <dbReference type="EMBL" id="MFC5447981.1"/>
    </source>
</evidence>
<dbReference type="InterPro" id="IPR024884">
    <property type="entry name" value="NAPE-PLD"/>
</dbReference>
<dbReference type="InterPro" id="IPR001279">
    <property type="entry name" value="Metallo-B-lactamas"/>
</dbReference>
<evidence type="ECO:0000313" key="7">
    <source>
        <dbReference type="Proteomes" id="UP001596044"/>
    </source>
</evidence>
<dbReference type="Gene3D" id="3.60.15.10">
    <property type="entry name" value="Ribonuclease Z/Hydroxyacylglutathione hydrolase-like"/>
    <property type="match status" value="1"/>
</dbReference>
<dbReference type="Pfam" id="PF12706">
    <property type="entry name" value="Lactamase_B_2"/>
    <property type="match status" value="1"/>
</dbReference>
<keyword evidence="4" id="KW-0472">Membrane</keyword>
<evidence type="ECO:0000256" key="3">
    <source>
        <dbReference type="ARBA" id="ARBA00048505"/>
    </source>
</evidence>
<comment type="catalytic activity">
    <reaction evidence="1">
        <text>3',5'-cyclic CMP + H2O = CMP + H(+)</text>
        <dbReference type="Rhea" id="RHEA:72675"/>
        <dbReference type="ChEBI" id="CHEBI:15377"/>
        <dbReference type="ChEBI" id="CHEBI:15378"/>
        <dbReference type="ChEBI" id="CHEBI:58003"/>
        <dbReference type="ChEBI" id="CHEBI:60377"/>
    </reaction>
    <physiologicalReaction direction="left-to-right" evidence="1">
        <dbReference type="Rhea" id="RHEA:72676"/>
    </physiologicalReaction>
</comment>
<comment type="function">
    <text evidence="2">Counteracts the endogenous Pycsar antiviral defense system. Phosphodiesterase that enables metal-dependent hydrolysis of host cyclic nucleotide Pycsar defense signals such as cCMP and cUMP.</text>
</comment>
<accession>A0ABW0K4J2</accession>
<name>A0ABW0K4J2_9BACL</name>
<dbReference type="PANTHER" id="PTHR15032">
    <property type="entry name" value="N-ACYL-PHOSPHATIDYLETHANOLAMINE-HYDROLYZING PHOSPHOLIPASE D"/>
    <property type="match status" value="1"/>
</dbReference>